<gene>
    <name evidence="4" type="primary">ftsZ</name>
    <name evidence="10" type="ORF">A2935_02885</name>
</gene>
<dbReference type="InterPro" id="IPR037103">
    <property type="entry name" value="Tubulin/FtsZ-like_C"/>
</dbReference>
<comment type="function">
    <text evidence="4 6">Essential cell division protein that forms a contractile ring structure (Z ring) at the future cell division site. The regulation of the ring assembly controls the timing and the location of cell division. One of the functions of the FtsZ ring is to recruit other cell division proteins to the septum to produce a new cell wall between the dividing cells. Binds GTP and shows GTPase activity.</text>
</comment>
<dbReference type="PROSITE" id="PS01135">
    <property type="entry name" value="FTSZ_2"/>
    <property type="match status" value="1"/>
</dbReference>
<keyword evidence="2 4" id="KW-0547">Nucleotide-binding</keyword>
<keyword evidence="4 6" id="KW-0132">Cell division</keyword>
<feature type="region of interest" description="Disordered" evidence="7">
    <location>
        <begin position="363"/>
        <end position="395"/>
    </location>
</feature>
<keyword evidence="3 4" id="KW-0342">GTP-binding</keyword>
<dbReference type="PRINTS" id="PR00423">
    <property type="entry name" value="CELLDVISFTSZ"/>
</dbReference>
<evidence type="ECO:0000256" key="7">
    <source>
        <dbReference type="SAM" id="MobiDB-lite"/>
    </source>
</evidence>
<keyword evidence="4 6" id="KW-0131">Cell cycle</keyword>
<dbReference type="EMBL" id="MGIS01000010">
    <property type="protein sequence ID" value="OGM93586.1"/>
    <property type="molecule type" value="Genomic_DNA"/>
</dbReference>
<dbReference type="GO" id="GO:0043093">
    <property type="term" value="P:FtsZ-dependent cytokinesis"/>
    <property type="evidence" value="ECO:0007669"/>
    <property type="project" value="UniProtKB-UniRule"/>
</dbReference>
<dbReference type="PANTHER" id="PTHR30314">
    <property type="entry name" value="CELL DIVISION PROTEIN FTSZ-RELATED"/>
    <property type="match status" value="1"/>
</dbReference>
<feature type="compositionally biased region" description="Basic and acidic residues" evidence="7">
    <location>
        <begin position="363"/>
        <end position="389"/>
    </location>
</feature>
<dbReference type="SUPFAM" id="SSF52490">
    <property type="entry name" value="Tubulin nucleotide-binding domain-like"/>
    <property type="match status" value="1"/>
</dbReference>
<dbReference type="SUPFAM" id="SSF55307">
    <property type="entry name" value="Tubulin C-terminal domain-like"/>
    <property type="match status" value="1"/>
</dbReference>
<dbReference type="Pfam" id="PF12327">
    <property type="entry name" value="FtsZ_C"/>
    <property type="match status" value="1"/>
</dbReference>
<comment type="subunit">
    <text evidence="4">Homodimer. Polymerizes to form a dynamic ring structure in a strictly GTP-dependent manner. Interacts directly with several other division proteins.</text>
</comment>
<feature type="binding site" evidence="4">
    <location>
        <position position="150"/>
    </location>
    <ligand>
        <name>GTP</name>
        <dbReference type="ChEBI" id="CHEBI:37565"/>
    </ligand>
</feature>
<dbReference type="PANTHER" id="PTHR30314:SF3">
    <property type="entry name" value="MITOCHONDRIAL DIVISION PROTEIN FSZA"/>
    <property type="match status" value="1"/>
</dbReference>
<comment type="caution">
    <text evidence="10">The sequence shown here is derived from an EMBL/GenBank/DDBJ whole genome shotgun (WGS) entry which is preliminary data.</text>
</comment>
<dbReference type="GO" id="GO:0000917">
    <property type="term" value="P:division septum assembly"/>
    <property type="evidence" value="ECO:0007669"/>
    <property type="project" value="UniProtKB-KW"/>
</dbReference>
<evidence type="ECO:0000313" key="11">
    <source>
        <dbReference type="Proteomes" id="UP000177011"/>
    </source>
</evidence>
<feature type="domain" description="Tubulin/FtsZ GTPase" evidence="8">
    <location>
        <begin position="20"/>
        <end position="212"/>
    </location>
</feature>
<dbReference type="SMART" id="SM00864">
    <property type="entry name" value="Tubulin"/>
    <property type="match status" value="1"/>
</dbReference>
<dbReference type="GO" id="GO:0005525">
    <property type="term" value="F:GTP binding"/>
    <property type="evidence" value="ECO:0007669"/>
    <property type="project" value="UniProtKB-UniRule"/>
</dbReference>
<feature type="binding site" evidence="4">
    <location>
        <begin position="28"/>
        <end position="32"/>
    </location>
    <ligand>
        <name>GTP</name>
        <dbReference type="ChEBI" id="CHEBI:37565"/>
    </ligand>
</feature>
<dbReference type="InterPro" id="IPR018316">
    <property type="entry name" value="Tubulin/FtsZ_2-layer-sand-dom"/>
</dbReference>
<feature type="binding site" evidence="4">
    <location>
        <position position="194"/>
    </location>
    <ligand>
        <name>GTP</name>
        <dbReference type="ChEBI" id="CHEBI:37565"/>
    </ligand>
</feature>
<dbReference type="HAMAP" id="MF_00909">
    <property type="entry name" value="FtsZ"/>
    <property type="match status" value="1"/>
</dbReference>
<dbReference type="GO" id="GO:0007017">
    <property type="term" value="P:microtubule-based process"/>
    <property type="evidence" value="ECO:0007669"/>
    <property type="project" value="InterPro"/>
</dbReference>
<evidence type="ECO:0000259" key="8">
    <source>
        <dbReference type="SMART" id="SM00864"/>
    </source>
</evidence>
<feature type="binding site" evidence="4">
    <location>
        <position position="146"/>
    </location>
    <ligand>
        <name>GTP</name>
        <dbReference type="ChEBI" id="CHEBI:37565"/>
    </ligand>
</feature>
<sequence length="409" mass="44110">MVHKTTRHATRHEKNSPIAKIKVVGVGGGGGNAVTRMSQVFPRGVELIAINTDIQDLEQCHARKKLYIGKQITRGLGAGMNPELGRAAAEENREEIAQALSGADIIFLTAGFGGGTGSGATPVVAEIAQELGILTVAIVTKPFSFEGVHRAQIAQDAIVKLKDRVDTYITISNDKVFSIITKDTSLARAFETIDEILKNAVLGITEIIMTPGVINVDFADIKAIVQNSGTSIIGVGSAHGKGRAQAAATAALQSPLLEASIEGARGVLFSVSGRRDMTLNEVHEIARQIAEQADPSARIIFGTYYDRKLNKGQIKVTLIATGFGSSYAKNVSLFGEFGSLGMSQKQIFSMEEPPLEREVELKRLEPKFENEPRREVEVPTEASGDKASEEESSESIWDIPAFLRKKKRK</sequence>
<dbReference type="GO" id="GO:0051258">
    <property type="term" value="P:protein polymerization"/>
    <property type="evidence" value="ECO:0007669"/>
    <property type="project" value="UniProtKB-UniRule"/>
</dbReference>
<dbReference type="InterPro" id="IPR020805">
    <property type="entry name" value="Cell_div_FtsZ_CS"/>
</dbReference>
<dbReference type="NCBIfam" id="TIGR00065">
    <property type="entry name" value="ftsZ"/>
    <property type="match status" value="1"/>
</dbReference>
<reference evidence="10 11" key="1">
    <citation type="journal article" date="2016" name="Nat. Commun.">
        <title>Thousands of microbial genomes shed light on interconnected biogeochemical processes in an aquifer system.</title>
        <authorList>
            <person name="Anantharaman K."/>
            <person name="Brown C.T."/>
            <person name="Hug L.A."/>
            <person name="Sharon I."/>
            <person name="Castelle C.J."/>
            <person name="Probst A.J."/>
            <person name="Thomas B.C."/>
            <person name="Singh A."/>
            <person name="Wilkins M.J."/>
            <person name="Karaoz U."/>
            <person name="Brodie E.L."/>
            <person name="Williams K.H."/>
            <person name="Hubbard S.S."/>
            <person name="Banfield J.F."/>
        </authorList>
    </citation>
    <scope>NUCLEOTIDE SEQUENCE [LARGE SCALE GENOMIC DNA]</scope>
</reference>
<evidence type="ECO:0000256" key="3">
    <source>
        <dbReference type="ARBA" id="ARBA00023134"/>
    </source>
</evidence>
<dbReference type="FunFam" id="3.40.50.1440:FF:000001">
    <property type="entry name" value="Cell division protein FtsZ"/>
    <property type="match status" value="1"/>
</dbReference>
<keyword evidence="4" id="KW-0963">Cytoplasm</keyword>
<dbReference type="SMART" id="SM00865">
    <property type="entry name" value="Tubulin_C"/>
    <property type="match status" value="1"/>
</dbReference>
<feature type="binding site" evidence="4">
    <location>
        <begin position="115"/>
        <end position="117"/>
    </location>
    <ligand>
        <name>GTP</name>
        <dbReference type="ChEBI" id="CHEBI:37565"/>
    </ligand>
</feature>
<dbReference type="CDD" id="cd02201">
    <property type="entry name" value="FtsZ_type1"/>
    <property type="match status" value="1"/>
</dbReference>
<dbReference type="GO" id="GO:0032153">
    <property type="term" value="C:cell division site"/>
    <property type="evidence" value="ECO:0007669"/>
    <property type="project" value="UniProtKB-UniRule"/>
</dbReference>
<dbReference type="PROSITE" id="PS00227">
    <property type="entry name" value="TUBULIN"/>
    <property type="match status" value="1"/>
</dbReference>
<dbReference type="InterPro" id="IPR036525">
    <property type="entry name" value="Tubulin/FtsZ_GTPase_sf"/>
</dbReference>
<evidence type="ECO:0000256" key="5">
    <source>
        <dbReference type="NCBIfam" id="TIGR00065"/>
    </source>
</evidence>
<proteinExistence type="inferred from homology"/>
<keyword evidence="4 6" id="KW-0717">Septation</keyword>
<organism evidence="10 11">
    <name type="scientific">Candidatus Wolfebacteria bacterium RIFCSPLOWO2_01_FULL_47_17b</name>
    <dbReference type="NCBI Taxonomy" id="1802558"/>
    <lineage>
        <taxon>Bacteria</taxon>
        <taxon>Candidatus Wolfeibacteriota</taxon>
    </lineage>
</organism>
<dbReference type="InterPro" id="IPR008280">
    <property type="entry name" value="Tub_FtsZ_C"/>
</dbReference>
<evidence type="ECO:0000256" key="2">
    <source>
        <dbReference type="ARBA" id="ARBA00022741"/>
    </source>
</evidence>
<dbReference type="AlphaFoldDB" id="A0A1F8DYL7"/>
<comment type="similarity">
    <text evidence="1 4 6">Belongs to the FtsZ family.</text>
</comment>
<dbReference type="Pfam" id="PF00091">
    <property type="entry name" value="Tubulin"/>
    <property type="match status" value="1"/>
</dbReference>
<evidence type="ECO:0000259" key="9">
    <source>
        <dbReference type="SMART" id="SM00865"/>
    </source>
</evidence>
<evidence type="ECO:0000256" key="6">
    <source>
        <dbReference type="RuleBase" id="RU000631"/>
    </source>
</evidence>
<dbReference type="GO" id="GO:0003924">
    <property type="term" value="F:GTPase activity"/>
    <property type="evidence" value="ECO:0007669"/>
    <property type="project" value="UniProtKB-UniRule"/>
</dbReference>
<evidence type="ECO:0000256" key="1">
    <source>
        <dbReference type="ARBA" id="ARBA00009690"/>
    </source>
</evidence>
<dbReference type="InterPro" id="IPR045061">
    <property type="entry name" value="FtsZ/CetZ"/>
</dbReference>
<protein>
    <recommendedName>
        <fullName evidence="4 5">Cell division protein FtsZ</fullName>
    </recommendedName>
</protein>
<accession>A0A1F8DYL7</accession>
<evidence type="ECO:0000256" key="4">
    <source>
        <dbReference type="HAMAP-Rule" id="MF_00909"/>
    </source>
</evidence>
<dbReference type="GO" id="GO:0005737">
    <property type="term" value="C:cytoplasm"/>
    <property type="evidence" value="ECO:0007669"/>
    <property type="project" value="UniProtKB-SubCell"/>
</dbReference>
<comment type="subcellular location">
    <subcellularLocation>
        <location evidence="4">Cytoplasm</location>
    </subcellularLocation>
    <text evidence="4">Assembles at midcell at the inner surface of the cytoplasmic membrane.</text>
</comment>
<dbReference type="InterPro" id="IPR003008">
    <property type="entry name" value="Tubulin_FtsZ_GTPase"/>
</dbReference>
<dbReference type="InterPro" id="IPR000158">
    <property type="entry name" value="Cell_div_FtsZ"/>
</dbReference>
<dbReference type="InterPro" id="IPR017975">
    <property type="entry name" value="Tubulin_CS"/>
</dbReference>
<dbReference type="GO" id="GO:0005874">
    <property type="term" value="C:microtubule"/>
    <property type="evidence" value="ECO:0007669"/>
    <property type="project" value="InterPro"/>
</dbReference>
<name>A0A1F8DYL7_9BACT</name>
<dbReference type="Proteomes" id="UP000177011">
    <property type="component" value="Unassembled WGS sequence"/>
</dbReference>
<dbReference type="InterPro" id="IPR024757">
    <property type="entry name" value="FtsZ_C"/>
</dbReference>
<dbReference type="Gene3D" id="3.30.1330.20">
    <property type="entry name" value="Tubulin/FtsZ, C-terminal domain"/>
    <property type="match status" value="1"/>
</dbReference>
<feature type="domain" description="Tubulin/FtsZ 2-layer sandwich" evidence="9">
    <location>
        <begin position="214"/>
        <end position="332"/>
    </location>
</feature>
<evidence type="ECO:0000313" key="10">
    <source>
        <dbReference type="EMBL" id="OGM93586.1"/>
    </source>
</evidence>
<dbReference type="Gene3D" id="3.40.50.1440">
    <property type="entry name" value="Tubulin/FtsZ, GTPase domain"/>
    <property type="match status" value="1"/>
</dbReference>